<dbReference type="PANTHER" id="PTHR33236:SF11">
    <property type="entry name" value="CUB DOMAIN-CONTAINING PROTEIN"/>
    <property type="match status" value="1"/>
</dbReference>
<protein>
    <recommendedName>
        <fullName evidence="5">CUB domain-containing protein</fullName>
    </recommendedName>
</protein>
<evidence type="ECO:0000313" key="6">
    <source>
        <dbReference type="EMBL" id="CAL4118496.1"/>
    </source>
</evidence>
<dbReference type="SMART" id="SM00042">
    <property type="entry name" value="CUB"/>
    <property type="match status" value="1"/>
</dbReference>
<dbReference type="FunFam" id="2.60.120.290:FF:000013">
    <property type="entry name" value="Membrane frizzled-related protein"/>
    <property type="match status" value="1"/>
</dbReference>
<dbReference type="PANTHER" id="PTHR33236">
    <property type="entry name" value="INTRAFLAGELLAR TRANSPORT PROTEIN 122 FAMILY PROTEIN-RELATED"/>
    <property type="match status" value="1"/>
</dbReference>
<feature type="non-terminal residue" evidence="6">
    <location>
        <position position="1"/>
    </location>
</feature>
<feature type="region of interest" description="Disordered" evidence="3">
    <location>
        <begin position="285"/>
        <end position="366"/>
    </location>
</feature>
<dbReference type="CDD" id="cd00041">
    <property type="entry name" value="CUB"/>
    <property type="match status" value="1"/>
</dbReference>
<comment type="caution">
    <text evidence="2">Lacks conserved residue(s) required for the propagation of feature annotation.</text>
</comment>
<keyword evidence="1" id="KW-1015">Disulfide bond</keyword>
<dbReference type="EMBL" id="CAXKWB010017295">
    <property type="protein sequence ID" value="CAL4118496.1"/>
    <property type="molecule type" value="Genomic_DNA"/>
</dbReference>
<evidence type="ECO:0000313" key="7">
    <source>
        <dbReference type="Proteomes" id="UP001497623"/>
    </source>
</evidence>
<evidence type="ECO:0000256" key="4">
    <source>
        <dbReference type="SAM" id="SignalP"/>
    </source>
</evidence>
<organism evidence="6 7">
    <name type="scientific">Meganyctiphanes norvegica</name>
    <name type="common">Northern krill</name>
    <name type="synonym">Thysanopoda norvegica</name>
    <dbReference type="NCBI Taxonomy" id="48144"/>
    <lineage>
        <taxon>Eukaryota</taxon>
        <taxon>Metazoa</taxon>
        <taxon>Ecdysozoa</taxon>
        <taxon>Arthropoda</taxon>
        <taxon>Crustacea</taxon>
        <taxon>Multicrustacea</taxon>
        <taxon>Malacostraca</taxon>
        <taxon>Eumalacostraca</taxon>
        <taxon>Eucarida</taxon>
        <taxon>Euphausiacea</taxon>
        <taxon>Euphausiidae</taxon>
        <taxon>Meganyctiphanes</taxon>
    </lineage>
</organism>
<feature type="domain" description="CUB" evidence="5">
    <location>
        <begin position="422"/>
        <end position="595"/>
    </location>
</feature>
<sequence length="601" mass="66744">CSVVSPSSSRRRMAFLTVVVVVVVAVLSTAHAQECGGVVDTHNYPSGAIISPGYPNQYPADTLCTWTLKAPSGEKIVMDFADFDVTGSDGCTGDYLSISDPDVKNGTESRYCGNENPGSITSVGDTILLTFKTNWQGSCRGFNATYLVERECITCGTTTDAMEFWFMSPGYPAPVGNDSLFCSITVDHGCDDANGDGKPEPPGPICQLRLDFDEFKLQPPFWGDCLYDQFYAEAQHPLPILCGVNDGSHMYVNVEGRSKTDLTVLLKELEYYLYHCYDIYGPSNHNQEPGATENPAPHVRQRREAHRTQSKNGKQKKIHEDFHPVKEHQKEARQDNFNGASFQSSAWSSQGSAADDGDLPSSWITDAPRKRTTHKDVTVALYNYNESTPMSFPTRRAWKIKVTQIPCDPCPKPRVPRAPEGCLQYYKGLTGEIKSFNYEGHGCYTEDRWCNFDTIAHPSDCDIRVGYTGHLNNLDYSMCVEPQSGFCGIQFQQVGVDGFSLSNISDYRDDSLVPTAHLGDMECMSDYLFVPGAQNDHGKDTFERYCGTKMGNARKWATATTYSKPFAVRMVSDADEFSLSSDYMNRGFHLTYSQIPCKISG</sequence>
<dbReference type="Proteomes" id="UP001497623">
    <property type="component" value="Unassembled WGS sequence"/>
</dbReference>
<dbReference type="InterPro" id="IPR058698">
    <property type="entry name" value="CUB_metazoa"/>
</dbReference>
<dbReference type="Gene3D" id="2.60.120.290">
    <property type="entry name" value="Spermadhesin, CUB domain"/>
    <property type="match status" value="2"/>
</dbReference>
<dbReference type="Pfam" id="PF00431">
    <property type="entry name" value="CUB"/>
    <property type="match status" value="1"/>
</dbReference>
<reference evidence="6 7" key="1">
    <citation type="submission" date="2024-05" db="EMBL/GenBank/DDBJ databases">
        <authorList>
            <person name="Wallberg A."/>
        </authorList>
    </citation>
    <scope>NUCLEOTIDE SEQUENCE [LARGE SCALE GENOMIC DNA]</scope>
</reference>
<name>A0AAV2R8P9_MEGNR</name>
<evidence type="ECO:0000256" key="3">
    <source>
        <dbReference type="SAM" id="MobiDB-lite"/>
    </source>
</evidence>
<dbReference type="InterPro" id="IPR035914">
    <property type="entry name" value="Sperma_CUB_dom_sf"/>
</dbReference>
<dbReference type="SUPFAM" id="SSF49854">
    <property type="entry name" value="Spermadhesin, CUB domain"/>
    <property type="match status" value="1"/>
</dbReference>
<gene>
    <name evidence="6" type="ORF">MNOR_LOCUS21458</name>
</gene>
<dbReference type="Pfam" id="PF26080">
    <property type="entry name" value="CUB_animal"/>
    <property type="match status" value="1"/>
</dbReference>
<feature type="domain" description="CUB" evidence="5">
    <location>
        <begin position="35"/>
        <end position="149"/>
    </location>
</feature>
<dbReference type="PROSITE" id="PS01180">
    <property type="entry name" value="CUB"/>
    <property type="match status" value="2"/>
</dbReference>
<feature type="chain" id="PRO_5043797152" description="CUB domain-containing protein" evidence="4">
    <location>
        <begin position="33"/>
        <end position="601"/>
    </location>
</feature>
<feature type="compositionally biased region" description="Low complexity" evidence="3">
    <location>
        <begin position="339"/>
        <end position="354"/>
    </location>
</feature>
<evidence type="ECO:0000259" key="5">
    <source>
        <dbReference type="PROSITE" id="PS01180"/>
    </source>
</evidence>
<keyword evidence="4" id="KW-0732">Signal</keyword>
<dbReference type="AlphaFoldDB" id="A0AAV2R8P9"/>
<dbReference type="InterPro" id="IPR000859">
    <property type="entry name" value="CUB_dom"/>
</dbReference>
<evidence type="ECO:0000256" key="1">
    <source>
        <dbReference type="ARBA" id="ARBA00023157"/>
    </source>
</evidence>
<keyword evidence="7" id="KW-1185">Reference proteome</keyword>
<feature type="signal peptide" evidence="4">
    <location>
        <begin position="1"/>
        <end position="32"/>
    </location>
</feature>
<evidence type="ECO:0000256" key="2">
    <source>
        <dbReference type="PROSITE-ProRule" id="PRU00059"/>
    </source>
</evidence>
<comment type="caution">
    <text evidence="6">The sequence shown here is derived from an EMBL/GenBank/DDBJ whole genome shotgun (WGS) entry which is preliminary data.</text>
</comment>
<accession>A0AAV2R8P9</accession>
<feature type="compositionally biased region" description="Basic residues" evidence="3">
    <location>
        <begin position="299"/>
        <end position="317"/>
    </location>
</feature>
<feature type="compositionally biased region" description="Basic and acidic residues" evidence="3">
    <location>
        <begin position="318"/>
        <end position="334"/>
    </location>
</feature>
<proteinExistence type="predicted"/>